<dbReference type="Pfam" id="PF00324">
    <property type="entry name" value="AA_permease"/>
    <property type="match status" value="1"/>
</dbReference>
<keyword evidence="4" id="KW-0029">Amino-acid transport</keyword>
<feature type="domain" description="Amino acid permease/ SLC12A" evidence="9">
    <location>
        <begin position="78"/>
        <end position="536"/>
    </location>
</feature>
<feature type="compositionally biased region" description="Basic and acidic residues" evidence="7">
    <location>
        <begin position="1"/>
        <end position="11"/>
    </location>
</feature>
<dbReference type="PIRSF" id="PIRSF006060">
    <property type="entry name" value="AA_transporter"/>
    <property type="match status" value="1"/>
</dbReference>
<organism evidence="10 11">
    <name type="scientific">Phialophora macrospora</name>
    <dbReference type="NCBI Taxonomy" id="1851006"/>
    <lineage>
        <taxon>Eukaryota</taxon>
        <taxon>Fungi</taxon>
        <taxon>Dikarya</taxon>
        <taxon>Ascomycota</taxon>
        <taxon>Pezizomycotina</taxon>
        <taxon>Eurotiomycetes</taxon>
        <taxon>Chaetothyriomycetidae</taxon>
        <taxon>Chaetothyriales</taxon>
        <taxon>Herpotrichiellaceae</taxon>
        <taxon>Phialophora</taxon>
    </lineage>
</organism>
<feature type="transmembrane region" description="Helical" evidence="8">
    <location>
        <begin position="363"/>
        <end position="385"/>
    </location>
</feature>
<keyword evidence="3 8" id="KW-0812">Transmembrane</keyword>
<sequence>MGVDIDKDKEGAIVQSQLHSDSETGERRASAPGEVGYVPKDNRETDFFTRNGLSLRSFQRRDWGTGTEQLDRSMKSRHLNMIAMGGSIGSGFFVGSGTAFTAGGPGSVFICFCIAGILVFNVVHALGELAVMYPVSGGMYTYAVRFISPAWGTAMGWNYAFGWLVVMPLELTICTFTVQYWNKDINTAVWITVFYVFIVAINIFGTLGYAEEEFVSSLFKLVATIIFMIVAVVLICGGGPADGMYHEYWGARLWYDPGAFLNGFRGFCAVFVTAAFSFGGTELVGLAAAEAKNPGESMPIAVKQIFWRVSIFYILGLALVGLLVSSTDERLLNFQNPYSEGVSMFVLAGKNAGLKGFDSFMNVLILVSVISICVSSVFAGSRTITSLAQQGYAPKFFDYIDRSGRPLFSVLLILAMGPIAYIALASTGMDVFSWLYSLCSLCLLFTWGSICGAHIRFRSAWVKQGRSLDAIPYKSPCGVWGSWLSLTLVVIFLAAQIFVAIAPPGTTELNDAEGFFRAAATLPVILAFWIIAYVMKPRGLIKLEEIDLDLGTREHDWDVINAQRAKVASWPWWRRAINVMW</sequence>
<keyword evidence="11" id="KW-1185">Reference proteome</keyword>
<feature type="transmembrane region" description="Helical" evidence="8">
    <location>
        <begin position="187"/>
        <end position="209"/>
    </location>
</feature>
<feature type="transmembrane region" description="Helical" evidence="8">
    <location>
        <begin position="305"/>
        <end position="324"/>
    </location>
</feature>
<name>A0A0D2D1J3_9EURO</name>
<dbReference type="InterPro" id="IPR004840">
    <property type="entry name" value="Amino_acid_permease_CS"/>
</dbReference>
<dbReference type="EMBL" id="KN846957">
    <property type="protein sequence ID" value="KIW71341.1"/>
    <property type="molecule type" value="Genomic_DNA"/>
</dbReference>
<feature type="transmembrane region" description="Helical" evidence="8">
    <location>
        <begin position="260"/>
        <end position="284"/>
    </location>
</feature>
<evidence type="ECO:0000256" key="2">
    <source>
        <dbReference type="ARBA" id="ARBA00022448"/>
    </source>
</evidence>
<evidence type="ECO:0000313" key="10">
    <source>
        <dbReference type="EMBL" id="KIW71341.1"/>
    </source>
</evidence>
<feature type="transmembrane region" description="Helical" evidence="8">
    <location>
        <begin position="221"/>
        <end position="240"/>
    </location>
</feature>
<dbReference type="GO" id="GO:0016020">
    <property type="term" value="C:membrane"/>
    <property type="evidence" value="ECO:0007669"/>
    <property type="project" value="UniProtKB-SubCell"/>
</dbReference>
<keyword evidence="2" id="KW-0813">Transport</keyword>
<dbReference type="GO" id="GO:0015171">
    <property type="term" value="F:amino acid transmembrane transporter activity"/>
    <property type="evidence" value="ECO:0007669"/>
    <property type="project" value="TreeGrafter"/>
</dbReference>
<dbReference type="HOGENOM" id="CLU_007946_12_0_1"/>
<comment type="subcellular location">
    <subcellularLocation>
        <location evidence="1">Membrane</location>
        <topology evidence="1">Multi-pass membrane protein</topology>
    </subcellularLocation>
</comment>
<dbReference type="PROSITE" id="PS00218">
    <property type="entry name" value="AMINO_ACID_PERMEASE_1"/>
    <property type="match status" value="1"/>
</dbReference>
<dbReference type="PANTHER" id="PTHR43341:SF12">
    <property type="entry name" value="AMINO ACID TRANSPORTER (EUROFUNG)"/>
    <property type="match status" value="1"/>
</dbReference>
<feature type="region of interest" description="Disordered" evidence="7">
    <location>
        <begin position="1"/>
        <end position="41"/>
    </location>
</feature>
<feature type="transmembrane region" description="Helical" evidence="8">
    <location>
        <begin position="406"/>
        <end position="428"/>
    </location>
</feature>
<reference evidence="10 11" key="1">
    <citation type="submission" date="2015-01" db="EMBL/GenBank/DDBJ databases">
        <title>The Genome Sequence of Capronia semiimmersa CBS27337.</title>
        <authorList>
            <consortium name="The Broad Institute Genomics Platform"/>
            <person name="Cuomo C."/>
            <person name="de Hoog S."/>
            <person name="Gorbushina A."/>
            <person name="Stielow B."/>
            <person name="Teixiera M."/>
            <person name="Abouelleil A."/>
            <person name="Chapman S.B."/>
            <person name="Priest M."/>
            <person name="Young S.K."/>
            <person name="Wortman J."/>
            <person name="Nusbaum C."/>
            <person name="Birren B."/>
        </authorList>
    </citation>
    <scope>NUCLEOTIDE SEQUENCE [LARGE SCALE GENOMIC DNA]</scope>
    <source>
        <strain evidence="10 11">CBS 27337</strain>
    </source>
</reference>
<dbReference type="InterPro" id="IPR050524">
    <property type="entry name" value="APC_YAT"/>
</dbReference>
<feature type="transmembrane region" description="Helical" evidence="8">
    <location>
        <begin position="514"/>
        <end position="535"/>
    </location>
</feature>
<evidence type="ECO:0000256" key="4">
    <source>
        <dbReference type="ARBA" id="ARBA00022970"/>
    </source>
</evidence>
<evidence type="ECO:0000256" key="8">
    <source>
        <dbReference type="SAM" id="Phobius"/>
    </source>
</evidence>
<gene>
    <name evidence="10" type="ORF">PV04_03522</name>
</gene>
<evidence type="ECO:0000256" key="5">
    <source>
        <dbReference type="ARBA" id="ARBA00022989"/>
    </source>
</evidence>
<evidence type="ECO:0000259" key="9">
    <source>
        <dbReference type="Pfam" id="PF00324"/>
    </source>
</evidence>
<evidence type="ECO:0000256" key="7">
    <source>
        <dbReference type="SAM" id="MobiDB-lite"/>
    </source>
</evidence>
<evidence type="ECO:0000256" key="6">
    <source>
        <dbReference type="ARBA" id="ARBA00023136"/>
    </source>
</evidence>
<feature type="compositionally biased region" description="Basic and acidic residues" evidence="7">
    <location>
        <begin position="20"/>
        <end position="29"/>
    </location>
</feature>
<dbReference type="AlphaFoldDB" id="A0A0D2D1J3"/>
<dbReference type="Gene3D" id="1.20.1740.10">
    <property type="entry name" value="Amino acid/polyamine transporter I"/>
    <property type="match status" value="1"/>
</dbReference>
<dbReference type="InterPro" id="IPR004841">
    <property type="entry name" value="AA-permease/SLC12A_dom"/>
</dbReference>
<evidence type="ECO:0000313" key="11">
    <source>
        <dbReference type="Proteomes" id="UP000054266"/>
    </source>
</evidence>
<feature type="transmembrane region" description="Helical" evidence="8">
    <location>
        <begin position="106"/>
        <end position="135"/>
    </location>
</feature>
<dbReference type="FunFam" id="1.20.1740.10:FF:000017">
    <property type="entry name" value="Amino acid permease"/>
    <property type="match status" value="1"/>
</dbReference>
<feature type="transmembrane region" description="Helical" evidence="8">
    <location>
        <begin position="478"/>
        <end position="502"/>
    </location>
</feature>
<feature type="transmembrane region" description="Helical" evidence="8">
    <location>
        <begin position="434"/>
        <end position="457"/>
    </location>
</feature>
<feature type="transmembrane region" description="Helical" evidence="8">
    <location>
        <begin position="79"/>
        <end position="100"/>
    </location>
</feature>
<dbReference type="STRING" id="5601.A0A0D2D1J3"/>
<evidence type="ECO:0000256" key="3">
    <source>
        <dbReference type="ARBA" id="ARBA00022692"/>
    </source>
</evidence>
<keyword evidence="6 8" id="KW-0472">Membrane</keyword>
<feature type="transmembrane region" description="Helical" evidence="8">
    <location>
        <begin position="156"/>
        <end position="181"/>
    </location>
</feature>
<accession>A0A0D2D1J3</accession>
<protein>
    <recommendedName>
        <fullName evidence="9">Amino acid permease/ SLC12A domain-containing protein</fullName>
    </recommendedName>
</protein>
<evidence type="ECO:0000256" key="1">
    <source>
        <dbReference type="ARBA" id="ARBA00004141"/>
    </source>
</evidence>
<keyword evidence="5 8" id="KW-1133">Transmembrane helix</keyword>
<dbReference type="Proteomes" id="UP000054266">
    <property type="component" value="Unassembled WGS sequence"/>
</dbReference>
<dbReference type="PANTHER" id="PTHR43341">
    <property type="entry name" value="AMINO ACID PERMEASE"/>
    <property type="match status" value="1"/>
</dbReference>
<proteinExistence type="predicted"/>